<feature type="binding site" evidence="5">
    <location>
        <position position="232"/>
    </location>
    <ligand>
        <name>ATP</name>
        <dbReference type="ChEBI" id="CHEBI:30616"/>
    </ligand>
</feature>
<dbReference type="InterPro" id="IPR052107">
    <property type="entry name" value="HEAT6"/>
</dbReference>
<reference evidence="8 9" key="1">
    <citation type="journal article" date="2018" name="Plant J.">
        <title>Genome sequences of Chlorella sorokiniana UTEX 1602 and Micractinium conductrix SAG 241.80: implications to maltose excretion by a green alga.</title>
        <authorList>
            <person name="Arriola M.B."/>
            <person name="Velmurugan N."/>
            <person name="Zhang Y."/>
            <person name="Plunkett M.H."/>
            <person name="Hondzo H."/>
            <person name="Barney B.M."/>
        </authorList>
    </citation>
    <scope>NUCLEOTIDE SEQUENCE [LARGE SCALE GENOMIC DNA]</scope>
    <source>
        <strain evidence="9">UTEX 1602</strain>
    </source>
</reference>
<feature type="compositionally biased region" description="Pro residues" evidence="6">
    <location>
        <begin position="66"/>
        <end position="79"/>
    </location>
</feature>
<keyword evidence="3 8" id="KW-0418">Kinase</keyword>
<dbReference type="SUPFAM" id="SSF56112">
    <property type="entry name" value="Protein kinase-like (PK-like)"/>
    <property type="match status" value="1"/>
</dbReference>
<feature type="compositionally biased region" description="Polar residues" evidence="6">
    <location>
        <begin position="1"/>
        <end position="12"/>
    </location>
</feature>
<dbReference type="Proteomes" id="UP000239899">
    <property type="component" value="Unassembled WGS sequence"/>
</dbReference>
<dbReference type="PROSITE" id="PS00107">
    <property type="entry name" value="PROTEIN_KINASE_ATP"/>
    <property type="match status" value="1"/>
</dbReference>
<dbReference type="InterPro" id="IPR016024">
    <property type="entry name" value="ARM-type_fold"/>
</dbReference>
<name>A0A2P6U3R9_CHLSO</name>
<evidence type="ECO:0000256" key="5">
    <source>
        <dbReference type="PROSITE-ProRule" id="PRU10141"/>
    </source>
</evidence>
<dbReference type="Gene3D" id="1.25.10.10">
    <property type="entry name" value="Leucine-rich Repeat Variant"/>
    <property type="match status" value="2"/>
</dbReference>
<evidence type="ECO:0000256" key="6">
    <source>
        <dbReference type="SAM" id="MobiDB-lite"/>
    </source>
</evidence>
<dbReference type="GO" id="GO:0004672">
    <property type="term" value="F:protein kinase activity"/>
    <property type="evidence" value="ECO:0007669"/>
    <property type="project" value="InterPro"/>
</dbReference>
<dbReference type="Pfam" id="PF00069">
    <property type="entry name" value="Pkinase"/>
    <property type="match status" value="1"/>
</dbReference>
<accession>A0A2P6U3R9</accession>
<keyword evidence="1" id="KW-0808">Transferase</keyword>
<dbReference type="OrthoDB" id="1335080at2759"/>
<protein>
    <submittedName>
        <fullName evidence="8">Wee1 kinase</fullName>
    </submittedName>
</protein>
<keyword evidence="9" id="KW-1185">Reference proteome</keyword>
<dbReference type="InterPro" id="IPR008271">
    <property type="entry name" value="Ser/Thr_kinase_AS"/>
</dbReference>
<evidence type="ECO:0000256" key="4">
    <source>
        <dbReference type="ARBA" id="ARBA00022840"/>
    </source>
</evidence>
<evidence type="ECO:0000256" key="2">
    <source>
        <dbReference type="ARBA" id="ARBA00022741"/>
    </source>
</evidence>
<feature type="compositionally biased region" description="Low complexity" evidence="6">
    <location>
        <begin position="127"/>
        <end position="137"/>
    </location>
</feature>
<feature type="region of interest" description="Disordered" evidence="6">
    <location>
        <begin position="479"/>
        <end position="502"/>
    </location>
</feature>
<evidence type="ECO:0000256" key="1">
    <source>
        <dbReference type="ARBA" id="ARBA00022679"/>
    </source>
</evidence>
<dbReference type="PANTHER" id="PTHR13366">
    <property type="entry name" value="MALARIA ANTIGEN-RELATED"/>
    <property type="match status" value="1"/>
</dbReference>
<evidence type="ECO:0000259" key="7">
    <source>
        <dbReference type="PROSITE" id="PS50011"/>
    </source>
</evidence>
<comment type="caution">
    <text evidence="8">The sequence shown here is derived from an EMBL/GenBank/DDBJ whole genome shotgun (WGS) entry which is preliminary data.</text>
</comment>
<dbReference type="PANTHER" id="PTHR13366:SF0">
    <property type="entry name" value="HEAT REPEAT-CONTAINING PROTEIN 6"/>
    <property type="match status" value="1"/>
</dbReference>
<dbReference type="Gene3D" id="3.30.200.20">
    <property type="entry name" value="Phosphorylase Kinase, domain 1"/>
    <property type="match status" value="1"/>
</dbReference>
<proteinExistence type="predicted"/>
<dbReference type="EMBL" id="LHPG02000001">
    <property type="protein sequence ID" value="PRW60946.1"/>
    <property type="molecule type" value="Genomic_DNA"/>
</dbReference>
<dbReference type="InterPro" id="IPR025283">
    <property type="entry name" value="DUF4042"/>
</dbReference>
<feature type="domain" description="Protein kinase" evidence="7">
    <location>
        <begin position="203"/>
        <end position="473"/>
    </location>
</feature>
<dbReference type="InterPro" id="IPR011009">
    <property type="entry name" value="Kinase-like_dom_sf"/>
</dbReference>
<dbReference type="InterPro" id="IPR011989">
    <property type="entry name" value="ARM-like"/>
</dbReference>
<keyword evidence="2 5" id="KW-0547">Nucleotide-binding</keyword>
<dbReference type="PROSITE" id="PS50011">
    <property type="entry name" value="PROTEIN_KINASE_DOM"/>
    <property type="match status" value="1"/>
</dbReference>
<dbReference type="InterPro" id="IPR017441">
    <property type="entry name" value="Protein_kinase_ATP_BS"/>
</dbReference>
<feature type="region of interest" description="Disordered" evidence="6">
    <location>
        <begin position="1302"/>
        <end position="1321"/>
    </location>
</feature>
<dbReference type="SUPFAM" id="SSF48371">
    <property type="entry name" value="ARM repeat"/>
    <property type="match status" value="1"/>
</dbReference>
<organism evidence="8 9">
    <name type="scientific">Chlorella sorokiniana</name>
    <name type="common">Freshwater green alga</name>
    <dbReference type="NCBI Taxonomy" id="3076"/>
    <lineage>
        <taxon>Eukaryota</taxon>
        <taxon>Viridiplantae</taxon>
        <taxon>Chlorophyta</taxon>
        <taxon>core chlorophytes</taxon>
        <taxon>Trebouxiophyceae</taxon>
        <taxon>Chlorellales</taxon>
        <taxon>Chlorellaceae</taxon>
        <taxon>Chlorella clade</taxon>
        <taxon>Chlorella</taxon>
    </lineage>
</organism>
<evidence type="ECO:0000313" key="8">
    <source>
        <dbReference type="EMBL" id="PRW60946.1"/>
    </source>
</evidence>
<dbReference type="Pfam" id="PF13251">
    <property type="entry name" value="DUF4042"/>
    <property type="match status" value="1"/>
</dbReference>
<dbReference type="GO" id="GO:0005524">
    <property type="term" value="F:ATP binding"/>
    <property type="evidence" value="ECO:0007669"/>
    <property type="project" value="UniProtKB-UniRule"/>
</dbReference>
<feature type="compositionally biased region" description="Low complexity" evidence="6">
    <location>
        <begin position="490"/>
        <end position="502"/>
    </location>
</feature>
<feature type="region of interest" description="Disordered" evidence="6">
    <location>
        <begin position="646"/>
        <end position="674"/>
    </location>
</feature>
<feature type="region of interest" description="Disordered" evidence="6">
    <location>
        <begin position="1"/>
        <end position="82"/>
    </location>
</feature>
<feature type="compositionally biased region" description="Polar residues" evidence="6">
    <location>
        <begin position="29"/>
        <end position="38"/>
    </location>
</feature>
<dbReference type="InterPro" id="IPR000719">
    <property type="entry name" value="Prot_kinase_dom"/>
</dbReference>
<keyword evidence="4 5" id="KW-0067">ATP-binding</keyword>
<dbReference type="PROSITE" id="PS00108">
    <property type="entry name" value="PROTEIN_KINASE_ST"/>
    <property type="match status" value="1"/>
</dbReference>
<dbReference type="Gene3D" id="1.10.510.10">
    <property type="entry name" value="Transferase(Phosphotransferase) domain 1"/>
    <property type="match status" value="1"/>
</dbReference>
<sequence>MLSFAGCSQPSQGPAGGPASQLGAGFTKMSISSQSTQPGGSGAAAGEKPPVPLFAEGPPVSSQQLPLPPAGHQPLPPLEIPLSQTDFLGTQDFITPVDQFNLDYDPKDAKRSPARLTPNRVKRPRPGASSGGSSADASMEEAEAGPSGRGAAFGGPLPRRIARLQSPPCYRNIFVEGDSEEAYASWKAPRPAAQHLTRYRQDFKEVGLLGQGNFSKVFRVRHRFDGREYAVKRTQREARPDCPAFAQFIQEAQVLAHLPPHPNVVQYYCCWSEAAGELGEHLYIQLEKCDVNLGIHASLGEQLREGDLLDVLEQMASALAHLHKHGVAHLDVKPDNIYLQDAPEVESSSSSGGGATPPVRYKLGDFGQATRLDLRTPVSVDEGDCRYQPPELLRGELGQLHKADMFALGASLLELATRTELPTGGQQYQDLRAGKLPMLPTFTQRFTAMIKALMAPKPEDRPSAEKVLASSLLAGRRAGSPKAAQPLAHQTSTASTQSATTVDGAAAASSTVNSSSSSRDELAAAIRVQLQAEAVHLLVSLVGSSKARLPAQSACQLLQALPQLCPQASKAELAMAVAAVAAVLGQQQSRSREESAPTTRLLCKLLRALQVLLVEAKSDHGANAATLAAALQQLFTYGTQGESVAAPTASRSSLHLESSDSESSDAEGGGERHHASRVRSAALACLQLLVKADSKSLHGSWTVLLPTSDPVASRYPRGGSPSVAHLLLHDPQLRVRHAAAATITTLLEGPAQRAYLAVADARELDRQPVRGFITLSASLGQMLVALHSALLHSTQSERDPLVLAATLRALGTLLLGAPYHRLPPQLLPRCVQALLGCLAKATPAPPAGPAGVAADQLPVVSACLSCLAAAFSSKAPGAPIVQEVTPAAGASDVGGEQHQLLQLLFGYAACPHATLQLEAVMALRGVAQQHAALLDGHWERLLAIASTGARLPAPQPSHKSQGADGTLPEKVAQQNVRLAGDYLAGSVAAVAQLGASTTLDAGAEIEQWQQVAEQVLQPATQHASPLLRAAAQAIIGALSPAVLAGLPLALQQQQLAWCCNAVATDDASPVRAAAAKAAGALANAPGLCAMPEGPEQLLAALTAGSRDAVLAVRLPAAASLATLCSMLSGSTAGDPAVAAAAQRVFPDCLRLALAAAAGDNDKLRPSGLQALGSLAALADVLPPTAVASQEQQLEDAVAAVSSRLAARSVRVQWAACEAAGALLACGAAPVLQHCAALVQQLLGLLRECPNFRSRTQAAGALLRLRCWGALGGDGCKAVQLLDDVATVLFRGKANDFCVPAPPAAAATGRSESQLASRQEPGELGSKAQLEAALAAAMLHLLSLLPLAEGVPAGSSTQLPQLRALVRQAQQELLPPAAPAADEAAQRAGVAAALYFDLSQVSPQQIPSAAEGMALL</sequence>
<evidence type="ECO:0000313" key="9">
    <source>
        <dbReference type="Proteomes" id="UP000239899"/>
    </source>
</evidence>
<feature type="region of interest" description="Disordered" evidence="6">
    <location>
        <begin position="101"/>
        <end position="154"/>
    </location>
</feature>
<gene>
    <name evidence="8" type="ORF">C2E21_0208</name>
</gene>
<evidence type="ECO:0000256" key="3">
    <source>
        <dbReference type="ARBA" id="ARBA00022777"/>
    </source>
</evidence>
<dbReference type="SMART" id="SM00220">
    <property type="entry name" value="S_TKc"/>
    <property type="match status" value="1"/>
</dbReference>